<evidence type="ECO:0000313" key="2">
    <source>
        <dbReference type="EMBL" id="WUM21826.1"/>
    </source>
</evidence>
<gene>
    <name evidence="2" type="ORF">OG579_08700</name>
</gene>
<dbReference type="PANTHER" id="PTHR33121:SF76">
    <property type="entry name" value="SIGNALING PROTEIN"/>
    <property type="match status" value="1"/>
</dbReference>
<feature type="domain" description="EAL" evidence="1">
    <location>
        <begin position="1"/>
        <end position="249"/>
    </location>
</feature>
<dbReference type="AlphaFoldDB" id="A0AAU4K752"/>
<dbReference type="InterPro" id="IPR001633">
    <property type="entry name" value="EAL_dom"/>
</dbReference>
<dbReference type="RefSeq" id="WP_328858810.1">
    <property type="nucleotide sequence ID" value="NZ_CP108021.1"/>
</dbReference>
<dbReference type="PANTHER" id="PTHR33121">
    <property type="entry name" value="CYCLIC DI-GMP PHOSPHODIESTERASE PDEF"/>
    <property type="match status" value="1"/>
</dbReference>
<dbReference type="Proteomes" id="UP001432128">
    <property type="component" value="Chromosome"/>
</dbReference>
<dbReference type="KEGG" id="whr:OG579_08700"/>
<dbReference type="InterPro" id="IPR050706">
    <property type="entry name" value="Cyclic-di-GMP_PDE-like"/>
</dbReference>
<dbReference type="InterPro" id="IPR035919">
    <property type="entry name" value="EAL_sf"/>
</dbReference>
<organism evidence="2 3">
    <name type="scientific">Williamsia herbipolensis</name>
    <dbReference type="NCBI Taxonomy" id="1603258"/>
    <lineage>
        <taxon>Bacteria</taxon>
        <taxon>Bacillati</taxon>
        <taxon>Actinomycetota</taxon>
        <taxon>Actinomycetes</taxon>
        <taxon>Mycobacteriales</taxon>
        <taxon>Nocardiaceae</taxon>
        <taxon>Williamsia</taxon>
    </lineage>
</organism>
<evidence type="ECO:0000313" key="3">
    <source>
        <dbReference type="Proteomes" id="UP001432128"/>
    </source>
</evidence>
<dbReference type="SMART" id="SM00052">
    <property type="entry name" value="EAL"/>
    <property type="match status" value="1"/>
</dbReference>
<dbReference type="GO" id="GO:0071111">
    <property type="term" value="F:cyclic-guanylate-specific phosphodiesterase activity"/>
    <property type="evidence" value="ECO:0007669"/>
    <property type="project" value="InterPro"/>
</dbReference>
<dbReference type="Pfam" id="PF00563">
    <property type="entry name" value="EAL"/>
    <property type="match status" value="1"/>
</dbReference>
<evidence type="ECO:0000259" key="1">
    <source>
        <dbReference type="PROSITE" id="PS50883"/>
    </source>
</evidence>
<dbReference type="Gene3D" id="3.20.20.450">
    <property type="entry name" value="EAL domain"/>
    <property type="match status" value="1"/>
</dbReference>
<accession>A0AAU4K752</accession>
<proteinExistence type="predicted"/>
<dbReference type="PROSITE" id="PS50883">
    <property type="entry name" value="EAL"/>
    <property type="match status" value="1"/>
</dbReference>
<reference evidence="2 3" key="1">
    <citation type="submission" date="2022-10" db="EMBL/GenBank/DDBJ databases">
        <title>The complete genomes of actinobacterial strains from the NBC collection.</title>
        <authorList>
            <person name="Joergensen T.S."/>
            <person name="Alvarez Arevalo M."/>
            <person name="Sterndorff E.B."/>
            <person name="Faurdal D."/>
            <person name="Vuksanovic O."/>
            <person name="Mourched A.-S."/>
            <person name="Charusanti P."/>
            <person name="Shaw S."/>
            <person name="Blin K."/>
            <person name="Weber T."/>
        </authorList>
    </citation>
    <scope>NUCLEOTIDE SEQUENCE [LARGE SCALE GENOMIC DNA]</scope>
    <source>
        <strain evidence="2 3">NBC_00319</strain>
    </source>
</reference>
<sequence>MTYDHRRAERALASPVVPVFQPIVDLSTSTTVGYEALSRWPAEPDVSPLEVFDHARRSGRLAELDWACRRAAVVSSLREGLVRPLSVFINVEPTALGTSPTWHFPGDRFREITSNDLQIIIELTERDVLANPAAVMATIDWARERDCGIALDDVGPNPESLALLPLILPDVVKLDRRIITDPTAPGSDDTISFVIDYAAETGAHILAEGIEDEGDIAVARAVGATLGQGFLLGRPGDPSTDPPLADPHRMIRPFSAGPPPLQAPADILDRLPTQVIDYATIMRVFDTVTSFGDQLFTPGCMVVAVQNADAFQTRFGHQYAEFARKHTLVGVVGAGEFDVPGVRGPIGPNVGFSGQFALAILTQNYAATIVARDLGDSGPLATRRYAWYYTHDRSAVRDVARCIVSRLAPRSSPTPVAAAPQS</sequence>
<dbReference type="CDD" id="cd01948">
    <property type="entry name" value="EAL"/>
    <property type="match status" value="1"/>
</dbReference>
<dbReference type="SUPFAM" id="SSF141868">
    <property type="entry name" value="EAL domain-like"/>
    <property type="match status" value="1"/>
</dbReference>
<dbReference type="EMBL" id="CP108021">
    <property type="protein sequence ID" value="WUM21826.1"/>
    <property type="molecule type" value="Genomic_DNA"/>
</dbReference>
<name>A0AAU4K752_9NOCA</name>
<keyword evidence="3" id="KW-1185">Reference proteome</keyword>
<protein>
    <submittedName>
        <fullName evidence="2">EAL domain-containing protein</fullName>
    </submittedName>
</protein>